<proteinExistence type="predicted"/>
<dbReference type="OrthoDB" id="10072079at2759"/>
<gene>
    <name evidence="1" type="ORF">AVEN_259819_1</name>
</gene>
<protein>
    <submittedName>
        <fullName evidence="1">Uncharacterized protein</fullName>
    </submittedName>
</protein>
<dbReference type="EMBL" id="BGPR01002383">
    <property type="protein sequence ID" value="GBM72532.1"/>
    <property type="molecule type" value="Genomic_DNA"/>
</dbReference>
<dbReference type="AlphaFoldDB" id="A0A4Y2I520"/>
<comment type="caution">
    <text evidence="1">The sequence shown here is derived from an EMBL/GenBank/DDBJ whole genome shotgun (WGS) entry which is preliminary data.</text>
</comment>
<keyword evidence="2" id="KW-1185">Reference proteome</keyword>
<evidence type="ECO:0000313" key="2">
    <source>
        <dbReference type="Proteomes" id="UP000499080"/>
    </source>
</evidence>
<organism evidence="1 2">
    <name type="scientific">Araneus ventricosus</name>
    <name type="common">Orbweaver spider</name>
    <name type="synonym">Epeira ventricosa</name>
    <dbReference type="NCBI Taxonomy" id="182803"/>
    <lineage>
        <taxon>Eukaryota</taxon>
        <taxon>Metazoa</taxon>
        <taxon>Ecdysozoa</taxon>
        <taxon>Arthropoda</taxon>
        <taxon>Chelicerata</taxon>
        <taxon>Arachnida</taxon>
        <taxon>Araneae</taxon>
        <taxon>Araneomorphae</taxon>
        <taxon>Entelegynae</taxon>
        <taxon>Araneoidea</taxon>
        <taxon>Araneidae</taxon>
        <taxon>Araneus</taxon>
    </lineage>
</organism>
<dbReference type="Proteomes" id="UP000499080">
    <property type="component" value="Unassembled WGS sequence"/>
</dbReference>
<reference evidence="1 2" key="1">
    <citation type="journal article" date="2019" name="Sci. Rep.">
        <title>Orb-weaving spider Araneus ventricosus genome elucidates the spidroin gene catalogue.</title>
        <authorList>
            <person name="Kono N."/>
            <person name="Nakamura H."/>
            <person name="Ohtoshi R."/>
            <person name="Moran D.A.P."/>
            <person name="Shinohara A."/>
            <person name="Yoshida Y."/>
            <person name="Fujiwara M."/>
            <person name="Mori M."/>
            <person name="Tomita M."/>
            <person name="Arakawa K."/>
        </authorList>
    </citation>
    <scope>NUCLEOTIDE SEQUENCE [LARGE SCALE GENOMIC DNA]</scope>
</reference>
<evidence type="ECO:0000313" key="1">
    <source>
        <dbReference type="EMBL" id="GBM72532.1"/>
    </source>
</evidence>
<sequence length="150" mass="17093">MGIYTRLRPSLYARVSAHIHRLTHRAHEDAGLQCKKPMSIREMWRGSCMARGNSKGKRFVEGFSGPFPDYHIKFCEDTSVSDDVNSEKKVAITCGKQPTEGNVPLTNAEEYFRRVIFMPIVDHFISELEIRFSTGFYGILPLEGLIPLKN</sequence>
<accession>A0A4Y2I520</accession>
<name>A0A4Y2I520_ARAVE</name>